<dbReference type="Proteomes" id="UP000598467">
    <property type="component" value="Unassembled WGS sequence"/>
</dbReference>
<evidence type="ECO:0000256" key="8">
    <source>
        <dbReference type="SAM" id="SignalP"/>
    </source>
</evidence>
<feature type="signal peptide" evidence="8">
    <location>
        <begin position="1"/>
        <end position="28"/>
    </location>
</feature>
<dbReference type="AlphaFoldDB" id="A0A926P1Q6"/>
<gene>
    <name evidence="9" type="ORF">HK439_16465</name>
</gene>
<comment type="subcellular location">
    <subcellularLocation>
        <location evidence="1">Cell outer membrane</location>
        <topology evidence="1">Multi-pass membrane protein</topology>
    </subcellularLocation>
</comment>
<evidence type="ECO:0000313" key="9">
    <source>
        <dbReference type="EMBL" id="MBD1547863.1"/>
    </source>
</evidence>
<dbReference type="SUPFAM" id="SSF56935">
    <property type="entry name" value="Porins"/>
    <property type="match status" value="1"/>
</dbReference>
<dbReference type="PANTHER" id="PTHR35093">
    <property type="entry name" value="OUTER MEMBRANE PROTEIN NMB0088-RELATED"/>
    <property type="match status" value="1"/>
</dbReference>
<reference evidence="9" key="1">
    <citation type="submission" date="2020-05" db="EMBL/GenBank/DDBJ databases">
        <title>Identification of trans-AT polyketide cluster in two marine bacteria, producers of a novel glutaramide-containing polyketide sesbanimide D and analogs.</title>
        <authorList>
            <person name="Kacar D."/>
            <person name="Rodriguez P."/>
            <person name="Canedo L."/>
            <person name="Gonzalez E."/>
            <person name="Galan B."/>
            <person name="De La Calle F."/>
            <person name="Garcia J.L."/>
        </authorList>
    </citation>
    <scope>NUCLEOTIDE SEQUENCE</scope>
    <source>
        <strain evidence="9">PHM038</strain>
    </source>
</reference>
<evidence type="ECO:0000256" key="6">
    <source>
        <dbReference type="ARBA" id="ARBA00023136"/>
    </source>
</evidence>
<keyword evidence="7" id="KW-0998">Cell outer membrane</keyword>
<comment type="similarity">
    <text evidence="2">Belongs to the OmpP1/FadL family.</text>
</comment>
<dbReference type="InterPro" id="IPR005017">
    <property type="entry name" value="OMPP1/FadL/TodX"/>
</dbReference>
<evidence type="ECO:0000256" key="5">
    <source>
        <dbReference type="ARBA" id="ARBA00022729"/>
    </source>
</evidence>
<evidence type="ECO:0000313" key="10">
    <source>
        <dbReference type="Proteomes" id="UP000598467"/>
    </source>
</evidence>
<name>A0A926P1Q6_9HYPH</name>
<evidence type="ECO:0000256" key="4">
    <source>
        <dbReference type="ARBA" id="ARBA00022692"/>
    </source>
</evidence>
<keyword evidence="3" id="KW-1134">Transmembrane beta strand</keyword>
<proteinExistence type="inferred from homology"/>
<evidence type="ECO:0000256" key="7">
    <source>
        <dbReference type="ARBA" id="ARBA00023237"/>
    </source>
</evidence>
<feature type="chain" id="PRO_5037495205" evidence="8">
    <location>
        <begin position="29"/>
        <end position="422"/>
    </location>
</feature>
<dbReference type="Gene3D" id="2.40.160.60">
    <property type="entry name" value="Outer membrane protein transport protein (OMPP1/FadL/TodX)"/>
    <property type="match status" value="1"/>
</dbReference>
<accession>A0A926P1Q6</accession>
<organism evidence="9 10">
    <name type="scientific">Roseibium aggregatum</name>
    <dbReference type="NCBI Taxonomy" id="187304"/>
    <lineage>
        <taxon>Bacteria</taxon>
        <taxon>Pseudomonadati</taxon>
        <taxon>Pseudomonadota</taxon>
        <taxon>Alphaproteobacteria</taxon>
        <taxon>Hyphomicrobiales</taxon>
        <taxon>Stappiaceae</taxon>
        <taxon>Roseibium</taxon>
    </lineage>
</organism>
<dbReference type="EMBL" id="JABFCZ010000018">
    <property type="protein sequence ID" value="MBD1547863.1"/>
    <property type="molecule type" value="Genomic_DNA"/>
</dbReference>
<dbReference type="RefSeq" id="WP_190292622.1">
    <property type="nucleotide sequence ID" value="NZ_JABFCZ010000018.1"/>
</dbReference>
<dbReference type="GO" id="GO:0009279">
    <property type="term" value="C:cell outer membrane"/>
    <property type="evidence" value="ECO:0007669"/>
    <property type="project" value="UniProtKB-SubCell"/>
</dbReference>
<keyword evidence="5 8" id="KW-0732">Signal</keyword>
<protein>
    <submittedName>
        <fullName evidence="9">Transporter</fullName>
    </submittedName>
</protein>
<evidence type="ECO:0000256" key="1">
    <source>
        <dbReference type="ARBA" id="ARBA00004571"/>
    </source>
</evidence>
<sequence length="422" mass="45049">MGRSLCKSSLILSSAILMLPILSKTVSAGGFALHEQSSYYQGLSFAGNATSGTSISSVFWNPATITSAKDGLTAELHNTFIIPRSYIDVSPSSTLAAYGDSGDIASDAWVGSTYLSYKVNDRIYVGLGVNSPFGLSTKPNFTWAGQVYNRSSKVFSINANPMIGYKINDVLSIALGAQIEYMSVRLKSASGVAVGAASSVLEGDDVGFGVTAGVTIKPMKGTEIGLGYRSGVSHTLSGSLYTPVAVGVLPPGTYNITSNLITPDMVTLSAKQSINDKLRLLGSVEWANWSRLKQPAVKLDPSGTQVTSLRFNYNDGYFASLGGEYDYNDHLTFRAGAAYEWSPIDTAIRSARLPDNNRIWLSGGATYNVNDKLSLDFGYSHIFGTDTKLRVVPGHQDFNGVSLIADVDSSVDILSASLRYTF</sequence>
<evidence type="ECO:0000256" key="2">
    <source>
        <dbReference type="ARBA" id="ARBA00008163"/>
    </source>
</evidence>
<comment type="caution">
    <text evidence="9">The sequence shown here is derived from an EMBL/GenBank/DDBJ whole genome shotgun (WGS) entry which is preliminary data.</text>
</comment>
<keyword evidence="6" id="KW-0472">Membrane</keyword>
<dbReference type="GO" id="GO:0015483">
    <property type="term" value="F:long-chain fatty acid transporting porin activity"/>
    <property type="evidence" value="ECO:0007669"/>
    <property type="project" value="TreeGrafter"/>
</dbReference>
<evidence type="ECO:0000256" key="3">
    <source>
        <dbReference type="ARBA" id="ARBA00022452"/>
    </source>
</evidence>
<dbReference type="PANTHER" id="PTHR35093:SF8">
    <property type="entry name" value="OUTER MEMBRANE PROTEIN NMB0088-RELATED"/>
    <property type="match status" value="1"/>
</dbReference>
<dbReference type="Pfam" id="PF03349">
    <property type="entry name" value="Toluene_X"/>
    <property type="match status" value="1"/>
</dbReference>
<keyword evidence="4" id="KW-0812">Transmembrane</keyword>